<proteinExistence type="evidence at transcript level"/>
<name>D8FT07_DROME</name>
<organism evidence="1">
    <name type="scientific">Drosophila melanogaster</name>
    <name type="common">Fruit fly</name>
    <dbReference type="NCBI Taxonomy" id="7227"/>
    <lineage>
        <taxon>Eukaryota</taxon>
        <taxon>Metazoa</taxon>
        <taxon>Ecdysozoa</taxon>
        <taxon>Arthropoda</taxon>
        <taxon>Hexapoda</taxon>
        <taxon>Insecta</taxon>
        <taxon>Pterygota</taxon>
        <taxon>Neoptera</taxon>
        <taxon>Endopterygota</taxon>
        <taxon>Diptera</taxon>
        <taxon>Brachycera</taxon>
        <taxon>Muscomorpha</taxon>
        <taxon>Ephydroidea</taxon>
        <taxon>Drosophilidae</taxon>
        <taxon>Drosophila</taxon>
        <taxon>Sophophora</taxon>
    </lineage>
</organism>
<accession>D8FT07</accession>
<dbReference type="EMBL" id="BT125029">
    <property type="protein sequence ID" value="ADJ21817.1"/>
    <property type="molecule type" value="mRNA"/>
</dbReference>
<gene>
    <name evidence="1" type="primary">RpL22-RA</name>
</gene>
<evidence type="ECO:0000313" key="1">
    <source>
        <dbReference type="EMBL" id="ADJ21817.1"/>
    </source>
</evidence>
<sequence length="36" mass="4018">MRTTMPSKDVADPFSGITRFTLVFIIHFTPSSGVFL</sequence>
<reference evidence="1" key="1">
    <citation type="submission" date="2010-06" db="EMBL/GenBank/DDBJ databases">
        <authorList>
            <person name="Carlson J."/>
            <person name="Booth B."/>
            <person name="Frise E."/>
            <person name="Sandler J."/>
            <person name="Wan K."/>
            <person name="Yu C."/>
            <person name="Celniker S."/>
        </authorList>
    </citation>
    <scope>NUCLEOTIDE SEQUENCE</scope>
</reference>
<dbReference type="AlphaFoldDB" id="D8FT07"/>
<protein>
    <submittedName>
        <fullName evidence="1">MIP03152p</fullName>
    </submittedName>
</protein>